<comment type="caution">
    <text evidence="1">The sequence shown here is derived from an EMBL/GenBank/DDBJ whole genome shotgun (WGS) entry which is preliminary data.</text>
</comment>
<keyword evidence="2" id="KW-1185">Reference proteome</keyword>
<protein>
    <submittedName>
        <fullName evidence="1">Uncharacterized protein</fullName>
    </submittedName>
</protein>
<evidence type="ECO:0000313" key="1">
    <source>
        <dbReference type="EMBL" id="GMR38767.1"/>
    </source>
</evidence>
<reference evidence="2" key="1">
    <citation type="submission" date="2022-10" db="EMBL/GenBank/DDBJ databases">
        <title>Genome assembly of Pristionchus species.</title>
        <authorList>
            <person name="Yoshida K."/>
            <person name="Sommer R.J."/>
        </authorList>
    </citation>
    <scope>NUCLEOTIDE SEQUENCE [LARGE SCALE GENOMIC DNA]</scope>
    <source>
        <strain evidence="2">RS5460</strain>
    </source>
</reference>
<name>A0AAN4ZCN1_9BILA</name>
<organism evidence="1 2">
    <name type="scientific">Pristionchus mayeri</name>
    <dbReference type="NCBI Taxonomy" id="1317129"/>
    <lineage>
        <taxon>Eukaryota</taxon>
        <taxon>Metazoa</taxon>
        <taxon>Ecdysozoa</taxon>
        <taxon>Nematoda</taxon>
        <taxon>Chromadorea</taxon>
        <taxon>Rhabditida</taxon>
        <taxon>Rhabditina</taxon>
        <taxon>Diplogasteromorpha</taxon>
        <taxon>Diplogasteroidea</taxon>
        <taxon>Neodiplogasteridae</taxon>
        <taxon>Pristionchus</taxon>
    </lineage>
</organism>
<accession>A0AAN4ZCN1</accession>
<dbReference type="EMBL" id="BTRK01000002">
    <property type="protein sequence ID" value="GMR38767.1"/>
    <property type="molecule type" value="Genomic_DNA"/>
</dbReference>
<feature type="non-terminal residue" evidence="1">
    <location>
        <position position="1"/>
    </location>
</feature>
<gene>
    <name evidence="1" type="ORF">PMAYCL1PPCAC_08962</name>
</gene>
<sequence>LMRLLVSPQASGIRESLLANWTRMGPFHSSQRVIFFINVHPLMDIQILFGSESPTTMSALNASSHATS</sequence>
<feature type="non-terminal residue" evidence="1">
    <location>
        <position position="68"/>
    </location>
</feature>
<dbReference type="Proteomes" id="UP001328107">
    <property type="component" value="Unassembled WGS sequence"/>
</dbReference>
<evidence type="ECO:0000313" key="2">
    <source>
        <dbReference type="Proteomes" id="UP001328107"/>
    </source>
</evidence>
<dbReference type="AlphaFoldDB" id="A0AAN4ZCN1"/>
<proteinExistence type="predicted"/>